<gene>
    <name evidence="1" type="ORF">SAMN04515671_4194</name>
</gene>
<evidence type="ECO:0000313" key="2">
    <source>
        <dbReference type="Proteomes" id="UP000198741"/>
    </source>
</evidence>
<keyword evidence="2" id="KW-1185">Reference proteome</keyword>
<dbReference type="InterPro" id="IPR011009">
    <property type="entry name" value="Kinase-like_dom_sf"/>
</dbReference>
<reference evidence="1 2" key="1">
    <citation type="submission" date="2016-10" db="EMBL/GenBank/DDBJ databases">
        <authorList>
            <person name="de Groot N.N."/>
        </authorList>
    </citation>
    <scope>NUCLEOTIDE SEQUENCE [LARGE SCALE GENOMIC DNA]</scope>
    <source>
        <strain evidence="2">P4-7,KCTC 19426,CECT 7604</strain>
    </source>
</reference>
<name>A0A1H0SMQ1_9ACTN</name>
<evidence type="ECO:0000313" key="1">
    <source>
        <dbReference type="EMBL" id="SDP42990.1"/>
    </source>
</evidence>
<protein>
    <submittedName>
        <fullName evidence="1">TIGR02569 family protein</fullName>
    </submittedName>
</protein>
<proteinExistence type="predicted"/>
<organism evidence="1 2">
    <name type="scientific">Nakamurella panacisegetis</name>
    <dbReference type="NCBI Taxonomy" id="1090615"/>
    <lineage>
        <taxon>Bacteria</taxon>
        <taxon>Bacillati</taxon>
        <taxon>Actinomycetota</taxon>
        <taxon>Actinomycetes</taxon>
        <taxon>Nakamurellales</taxon>
        <taxon>Nakamurellaceae</taxon>
        <taxon>Nakamurella</taxon>
    </lineage>
</organism>
<dbReference type="AlphaFoldDB" id="A0A1H0SMQ1"/>
<accession>A0A1H0SMQ1</accession>
<dbReference type="EMBL" id="LT629710">
    <property type="protein sequence ID" value="SDP42990.1"/>
    <property type="molecule type" value="Genomic_DNA"/>
</dbReference>
<dbReference type="SUPFAM" id="SSF56112">
    <property type="entry name" value="Protein kinase-like (PK-like)"/>
    <property type="match status" value="1"/>
</dbReference>
<dbReference type="Proteomes" id="UP000198741">
    <property type="component" value="Chromosome I"/>
</dbReference>
<dbReference type="STRING" id="1090615.SAMN04515671_4194"/>
<dbReference type="NCBIfam" id="TIGR02569">
    <property type="entry name" value="TIGR02569_actnb"/>
    <property type="match status" value="1"/>
</dbReference>
<dbReference type="InterPro" id="IPR013402">
    <property type="entry name" value="CHP02569"/>
</dbReference>
<sequence>MVSARDVTKDPAGPVASLFVSTPPPAHVLAAFGAGGVPPERLPGGRGLAYRCGDIVFKPVDNTAEASWIASTFEQLRISGIRVARPVRSSDGRWVVAGWSAERFVSGRVEPRYNEIIETSLILHEALAGVANPRYLRDRSDLYSWADRLAWGELVADRRTLGDGHGARLFDELALGRKPVDLPGQLVHGDMFGNVLFAGSAPPAVIDMTPYWRPAVFSAAVIAVDALSWGGAQTELLLEWRHLPEWPQMLLRALLFRLAVSLSHPRSTPESLVEMLTATEIIRPFLD</sequence>